<organism evidence="1 2">
    <name type="scientific">Choiromyces venosus 120613-1</name>
    <dbReference type="NCBI Taxonomy" id="1336337"/>
    <lineage>
        <taxon>Eukaryota</taxon>
        <taxon>Fungi</taxon>
        <taxon>Dikarya</taxon>
        <taxon>Ascomycota</taxon>
        <taxon>Pezizomycotina</taxon>
        <taxon>Pezizomycetes</taxon>
        <taxon>Pezizales</taxon>
        <taxon>Tuberaceae</taxon>
        <taxon>Choiromyces</taxon>
    </lineage>
</organism>
<name>A0A3N4JAT4_9PEZI</name>
<protein>
    <submittedName>
        <fullName evidence="1">Uncharacterized protein</fullName>
    </submittedName>
</protein>
<dbReference type="OrthoDB" id="5479820at2759"/>
<accession>A0A3N4JAT4</accession>
<keyword evidence="2" id="KW-1185">Reference proteome</keyword>
<dbReference type="EMBL" id="ML120426">
    <property type="protein sequence ID" value="RPA95399.1"/>
    <property type="molecule type" value="Genomic_DNA"/>
</dbReference>
<dbReference type="AlphaFoldDB" id="A0A3N4JAT4"/>
<sequence length="71" mass="7960">PPFLFSPLLSNNRHDVSHYCLQIGFTLQKSRISLQQTPSSNLHSSITLLYSSSSFHPLPTTSSLASFTLFY</sequence>
<proteinExistence type="predicted"/>
<reference evidence="1 2" key="1">
    <citation type="journal article" date="2018" name="Nat. Ecol. Evol.">
        <title>Pezizomycetes genomes reveal the molecular basis of ectomycorrhizal truffle lifestyle.</title>
        <authorList>
            <person name="Murat C."/>
            <person name="Payen T."/>
            <person name="Noel B."/>
            <person name="Kuo A."/>
            <person name="Morin E."/>
            <person name="Chen J."/>
            <person name="Kohler A."/>
            <person name="Krizsan K."/>
            <person name="Balestrini R."/>
            <person name="Da Silva C."/>
            <person name="Montanini B."/>
            <person name="Hainaut M."/>
            <person name="Levati E."/>
            <person name="Barry K.W."/>
            <person name="Belfiori B."/>
            <person name="Cichocki N."/>
            <person name="Clum A."/>
            <person name="Dockter R.B."/>
            <person name="Fauchery L."/>
            <person name="Guy J."/>
            <person name="Iotti M."/>
            <person name="Le Tacon F."/>
            <person name="Lindquist E.A."/>
            <person name="Lipzen A."/>
            <person name="Malagnac F."/>
            <person name="Mello A."/>
            <person name="Molinier V."/>
            <person name="Miyauchi S."/>
            <person name="Poulain J."/>
            <person name="Riccioni C."/>
            <person name="Rubini A."/>
            <person name="Sitrit Y."/>
            <person name="Splivallo R."/>
            <person name="Traeger S."/>
            <person name="Wang M."/>
            <person name="Zifcakova L."/>
            <person name="Wipf D."/>
            <person name="Zambonelli A."/>
            <person name="Paolocci F."/>
            <person name="Nowrousian M."/>
            <person name="Ottonello S."/>
            <person name="Baldrian P."/>
            <person name="Spatafora J.W."/>
            <person name="Henrissat B."/>
            <person name="Nagy L.G."/>
            <person name="Aury J.M."/>
            <person name="Wincker P."/>
            <person name="Grigoriev I.V."/>
            <person name="Bonfante P."/>
            <person name="Martin F.M."/>
        </authorList>
    </citation>
    <scope>NUCLEOTIDE SEQUENCE [LARGE SCALE GENOMIC DNA]</scope>
    <source>
        <strain evidence="1 2">120613-1</strain>
    </source>
</reference>
<evidence type="ECO:0000313" key="2">
    <source>
        <dbReference type="Proteomes" id="UP000276215"/>
    </source>
</evidence>
<feature type="non-terminal residue" evidence="1">
    <location>
        <position position="1"/>
    </location>
</feature>
<dbReference type="Proteomes" id="UP000276215">
    <property type="component" value="Unassembled WGS sequence"/>
</dbReference>
<gene>
    <name evidence="1" type="ORF">L873DRAFT_1698191</name>
</gene>
<evidence type="ECO:0000313" key="1">
    <source>
        <dbReference type="EMBL" id="RPA95399.1"/>
    </source>
</evidence>